<protein>
    <submittedName>
        <fullName evidence="2">Uncharacterized protein</fullName>
    </submittedName>
</protein>
<dbReference type="EMBL" id="ACZI02000001">
    <property type="protein sequence ID" value="ERG69389.1"/>
    <property type="molecule type" value="Genomic_DNA"/>
</dbReference>
<feature type="region of interest" description="Disordered" evidence="1">
    <location>
        <begin position="61"/>
        <end position="93"/>
    </location>
</feature>
<evidence type="ECO:0000313" key="3">
    <source>
        <dbReference type="Proteomes" id="UP000004816"/>
    </source>
</evidence>
<gene>
    <name evidence="2" type="ORF">HMPREF9336_04085</name>
</gene>
<evidence type="ECO:0000256" key="1">
    <source>
        <dbReference type="SAM" id="MobiDB-lite"/>
    </source>
</evidence>
<dbReference type="Proteomes" id="UP000004816">
    <property type="component" value="Unassembled WGS sequence"/>
</dbReference>
<evidence type="ECO:0000313" key="2">
    <source>
        <dbReference type="EMBL" id="ERG69389.1"/>
    </source>
</evidence>
<proteinExistence type="predicted"/>
<dbReference type="STRING" id="679197.HMPREF9336_04085"/>
<dbReference type="AlphaFoldDB" id="U1N5G9"/>
<organism evidence="2 3">
    <name type="scientific">Segniliparus rugosus (strain ATCC BAA-974 / DSM 45345 / CCUG 50838 / CIP 108380 / JCM 13579 / CDC 945)</name>
    <dbReference type="NCBI Taxonomy" id="679197"/>
    <lineage>
        <taxon>Bacteria</taxon>
        <taxon>Bacillati</taxon>
        <taxon>Actinomycetota</taxon>
        <taxon>Actinomycetes</taxon>
        <taxon>Mycobacteriales</taxon>
        <taxon>Segniliparaceae</taxon>
        <taxon>Segniliparus</taxon>
    </lineage>
</organism>
<feature type="compositionally biased region" description="Basic residues" evidence="1">
    <location>
        <begin position="79"/>
        <end position="93"/>
    </location>
</feature>
<sequence length="93" mass="10009">MFWFARRLKSRANSMEILRSSTLAIAEISSHSRGRATRDSTMVWATAASLAKGVAAAVPAAAPSEAKTRANSSSQARCSRSRISRKIASRLSK</sequence>
<name>U1N5G9_SEGRC</name>
<dbReference type="HOGENOM" id="CLU_2397915_0_0_11"/>
<reference evidence="2 3" key="1">
    <citation type="journal article" date="2011" name="Stand. Genomic Sci.">
        <title>High quality draft genome sequence of Segniliparus rugosus CDC 945(T)= (ATCC BAA-974(T)).</title>
        <authorList>
            <person name="Earl A.M."/>
            <person name="Desjardins C.A."/>
            <person name="Fitzgerald M.G."/>
            <person name="Arachchi H.M."/>
            <person name="Zeng Q."/>
            <person name="Mehta T."/>
            <person name="Griggs A."/>
            <person name="Birren B.W."/>
            <person name="Toney N.C."/>
            <person name="Carr J."/>
            <person name="Posey J."/>
            <person name="Butler W.R."/>
        </authorList>
    </citation>
    <scope>NUCLEOTIDE SEQUENCE [LARGE SCALE GENOMIC DNA]</scope>
    <source>
        <strain evidence="3">ATCC BAA-974 / DSM 45345 / CCUG 50838 / CIP 108380 / JCM 13579 / CDC 945</strain>
    </source>
</reference>
<comment type="caution">
    <text evidence="2">The sequence shown here is derived from an EMBL/GenBank/DDBJ whole genome shotgun (WGS) entry which is preliminary data.</text>
</comment>
<keyword evidence="3" id="KW-1185">Reference proteome</keyword>
<accession>U1N5G9</accession>